<sequence>MASVDEATAKYYCREYNAEAEILAGRAQHLPIAQAAPIHEQLLSLFPTAFYLADYSAAEMPQKSNIPSSRGDSSSKLSELHAKLTSKQELEIEFAHNHGLDS</sequence>
<dbReference type="AlphaFoldDB" id="A0A9Q0TIE1"/>
<gene>
    <name evidence="2" type="ORF">OIU79_008436</name>
</gene>
<reference evidence="2" key="1">
    <citation type="submission" date="2022-11" db="EMBL/GenBank/DDBJ databases">
        <authorList>
            <person name="Hyden B.L."/>
            <person name="Feng K."/>
            <person name="Yates T."/>
            <person name="Jawdy S."/>
            <person name="Smart L.B."/>
            <person name="Muchero W."/>
        </authorList>
    </citation>
    <scope>NUCLEOTIDE SEQUENCE</scope>
    <source>
        <tissue evidence="2">Shoot tip</tissue>
    </source>
</reference>
<proteinExistence type="predicted"/>
<reference evidence="2" key="2">
    <citation type="journal article" date="2023" name="Int. J. Mol. Sci.">
        <title>De Novo Assembly and Annotation of 11 Diverse Shrub Willow (Salix) Genomes Reveals Novel Gene Organization in Sex-Linked Regions.</title>
        <authorList>
            <person name="Hyden B."/>
            <person name="Feng K."/>
            <person name="Yates T.B."/>
            <person name="Jawdy S."/>
            <person name="Cereghino C."/>
            <person name="Smart L.B."/>
            <person name="Muchero W."/>
        </authorList>
    </citation>
    <scope>NUCLEOTIDE SEQUENCE</scope>
    <source>
        <tissue evidence="2">Shoot tip</tissue>
    </source>
</reference>
<keyword evidence="3" id="KW-1185">Reference proteome</keyword>
<accession>A0A9Q0TIE1</accession>
<dbReference type="Proteomes" id="UP001151532">
    <property type="component" value="Chromosome 1"/>
</dbReference>
<feature type="region of interest" description="Disordered" evidence="1">
    <location>
        <begin position="61"/>
        <end position="80"/>
    </location>
</feature>
<dbReference type="OrthoDB" id="26282at2759"/>
<name>A0A9Q0TIE1_SALPP</name>
<dbReference type="EMBL" id="JAPFFK010000015">
    <property type="protein sequence ID" value="KAJ6712218.1"/>
    <property type="molecule type" value="Genomic_DNA"/>
</dbReference>
<comment type="caution">
    <text evidence="2">The sequence shown here is derived from an EMBL/GenBank/DDBJ whole genome shotgun (WGS) entry which is preliminary data.</text>
</comment>
<evidence type="ECO:0000313" key="2">
    <source>
        <dbReference type="EMBL" id="KAJ6712218.1"/>
    </source>
</evidence>
<protein>
    <submittedName>
        <fullName evidence="2">Uncharacterized protein</fullName>
    </submittedName>
</protein>
<feature type="compositionally biased region" description="Polar residues" evidence="1">
    <location>
        <begin position="62"/>
        <end position="77"/>
    </location>
</feature>
<evidence type="ECO:0000313" key="3">
    <source>
        <dbReference type="Proteomes" id="UP001151532"/>
    </source>
</evidence>
<organism evidence="2 3">
    <name type="scientific">Salix purpurea</name>
    <name type="common">Purple osier willow</name>
    <dbReference type="NCBI Taxonomy" id="77065"/>
    <lineage>
        <taxon>Eukaryota</taxon>
        <taxon>Viridiplantae</taxon>
        <taxon>Streptophyta</taxon>
        <taxon>Embryophyta</taxon>
        <taxon>Tracheophyta</taxon>
        <taxon>Spermatophyta</taxon>
        <taxon>Magnoliopsida</taxon>
        <taxon>eudicotyledons</taxon>
        <taxon>Gunneridae</taxon>
        <taxon>Pentapetalae</taxon>
        <taxon>rosids</taxon>
        <taxon>fabids</taxon>
        <taxon>Malpighiales</taxon>
        <taxon>Salicaceae</taxon>
        <taxon>Saliceae</taxon>
        <taxon>Salix</taxon>
    </lineage>
</organism>
<evidence type="ECO:0000256" key="1">
    <source>
        <dbReference type="SAM" id="MobiDB-lite"/>
    </source>
</evidence>